<evidence type="ECO:0000313" key="3">
    <source>
        <dbReference type="EMBL" id="KAG7195151.1"/>
    </source>
</evidence>
<comment type="caution">
    <text evidence="3">The sequence shown here is derived from an EMBL/GenBank/DDBJ whole genome shotgun (WGS) entry which is preliminary data.</text>
</comment>
<dbReference type="Proteomes" id="UP000790833">
    <property type="component" value="Unassembled WGS sequence"/>
</dbReference>
<dbReference type="Pfam" id="PF12231">
    <property type="entry name" value="Rif1_N"/>
    <property type="match status" value="1"/>
</dbReference>
<evidence type="ECO:0000313" key="4">
    <source>
        <dbReference type="Proteomes" id="UP000790833"/>
    </source>
</evidence>
<feature type="region of interest" description="Disordered" evidence="1">
    <location>
        <begin position="893"/>
        <end position="964"/>
    </location>
</feature>
<evidence type="ECO:0000259" key="2">
    <source>
        <dbReference type="Pfam" id="PF12231"/>
    </source>
</evidence>
<sequence length="1104" mass="125985">MVIILTNNNNNDDDDNSHHHHHVSPGNPAYWQQGTIVQMSVDDLTKSYSKLIQGSIQVLSIDSFKLRFEVYASLNQLISIAEKPTIPLFAERMAAILSVVKRDITKLEVHLGICLSNDDIAAVDTFDAMDVRKLYQCLKFTTSMINILFRLGSNYFDSIMWYYKHATEILQNENLSRGILGPYISIIKEVVPLQKSQRDFFNANNLPAIALDAVLNMRQLNSSAIISDRFLAIRSLVTHFPATMASRVQRWLPSLLVNMLRMPPVIQSKCQTIAIQTLFEAARSFIDDTATLSKIQILMDSPIPFDICFFFQGDDIQKLYEGKSLVEFVIEELRLLAQVEESKNALDIWTAISILIGGPHFHKWSPLNLWIQFLFDVLLTSKNESIQRKSIHAWRAIVHNTCYYSLANSSYLLKQNNSTTEIVSLLLRLFNHLDDKTVWNSNPILFNEISSLTLSIVYSLLNQKHTQKWHTFYWTEIINPLFKQSIFKFKFEDEIASNLFKRLLASEAVAVQEDFNPLRCLSHDCVEVKEIIPLTQKWVHSNIPILAIYLEGILLSVQPIPILMKFECLKLLISKVKSIIKRELKGSEGTNNLLHHLPKWNTLIMESEGFTVQPYIEYMSMVFDIFDNNDLKNTFILQTLESLSKIGALSIEDLQRVMNKICEFVDDNDSISSIVEQLLSRSIYNTNLPFVLRQVCKSKEIYLKLSGKILTYCDKDYEPIVEDILSMSPTRFECAKDFLEVWLPVNMHLWKLQALGYLAVKAHATTQVNVRALVVRFLKIKIESHIDTMNILRFMIDNDLYDFLYQTGAVMFESSKSLEVPEIVAFTKLWRKYLLQKSRTNDFKSLDKLLLVTFTSSEIDTLTYVKGRWDQLPKLKKRWLKKYGELPVWNEDGDNNIINGDDDDDEDLKLSESDSGSNGSLFSSNDNGSLRELSSSSQLSRRNPGEELSEEVSMSDNKDSWSDHEPLKHQLELKGSNLLSPRVEVPMTQEDNSSNHSITAKVIEASNQPQVIVESSIESSLEENAKGQDSIAYNVLSKKSSGEGVEPVKTRQLMRLISEIKNLVGDEQFLEEANHLSSANGIALNGTLSELIDVALHVKANLLK</sequence>
<evidence type="ECO:0000256" key="1">
    <source>
        <dbReference type="SAM" id="MobiDB-lite"/>
    </source>
</evidence>
<organism evidence="3 4">
    <name type="scientific">Scheffersomyces spartinae</name>
    <dbReference type="NCBI Taxonomy" id="45513"/>
    <lineage>
        <taxon>Eukaryota</taxon>
        <taxon>Fungi</taxon>
        <taxon>Dikarya</taxon>
        <taxon>Ascomycota</taxon>
        <taxon>Saccharomycotina</taxon>
        <taxon>Pichiomycetes</taxon>
        <taxon>Debaryomycetaceae</taxon>
        <taxon>Scheffersomyces</taxon>
    </lineage>
</organism>
<feature type="domain" description="Telomere-associated protein Rif1 N-terminal" evidence="2">
    <location>
        <begin position="67"/>
        <end position="478"/>
    </location>
</feature>
<name>A0A9P8AJU3_9ASCO</name>
<protein>
    <recommendedName>
        <fullName evidence="2">Telomere-associated protein Rif1 N-terminal domain-containing protein</fullName>
    </recommendedName>
</protein>
<dbReference type="EMBL" id="JAHMUF010000004">
    <property type="protein sequence ID" value="KAG7195151.1"/>
    <property type="molecule type" value="Genomic_DNA"/>
</dbReference>
<dbReference type="GeneID" id="66117046"/>
<proteinExistence type="predicted"/>
<dbReference type="InterPro" id="IPR022031">
    <property type="entry name" value="Rif1_N"/>
</dbReference>
<accession>A0A9P8AJU3</accession>
<keyword evidence="4" id="KW-1185">Reference proteome</keyword>
<dbReference type="AlphaFoldDB" id="A0A9P8AJU3"/>
<reference evidence="3" key="1">
    <citation type="submission" date="2021-03" db="EMBL/GenBank/DDBJ databases">
        <authorList>
            <person name="Palmer J.M."/>
        </authorList>
    </citation>
    <scope>NUCLEOTIDE SEQUENCE</scope>
    <source>
        <strain evidence="3">ARV_011</strain>
    </source>
</reference>
<dbReference type="OrthoDB" id="4070686at2759"/>
<gene>
    <name evidence="3" type="ORF">KQ657_003672</name>
</gene>
<feature type="compositionally biased region" description="Low complexity" evidence="1">
    <location>
        <begin position="913"/>
        <end position="942"/>
    </location>
</feature>
<dbReference type="RefSeq" id="XP_043050698.1">
    <property type="nucleotide sequence ID" value="XM_043194374.1"/>
</dbReference>